<protein>
    <recommendedName>
        <fullName evidence="2 5">Methionyl-tRNA formyltransferase</fullName>
        <ecNumber evidence="2 5">2.1.2.9</ecNumber>
    </recommendedName>
</protein>
<dbReference type="RefSeq" id="WP_126415644.1">
    <property type="nucleotide sequence ID" value="NZ_LR134476.1"/>
</dbReference>
<evidence type="ECO:0000256" key="4">
    <source>
        <dbReference type="ARBA" id="ARBA00022917"/>
    </source>
</evidence>
<evidence type="ECO:0000313" key="8">
    <source>
        <dbReference type="EMBL" id="VEI12440.1"/>
    </source>
</evidence>
<evidence type="ECO:0000256" key="5">
    <source>
        <dbReference type="HAMAP-Rule" id="MF_00182"/>
    </source>
</evidence>
<proteinExistence type="inferred from homology"/>
<gene>
    <name evidence="5 8" type="primary">fmt</name>
    <name evidence="8" type="ORF">NCTC13354_00119</name>
</gene>
<dbReference type="GO" id="GO:0005829">
    <property type="term" value="C:cytosol"/>
    <property type="evidence" value="ECO:0007669"/>
    <property type="project" value="TreeGrafter"/>
</dbReference>
<accession>A0A3S4V5D2</accession>
<feature type="domain" description="Formyl transferase N-terminal" evidence="6">
    <location>
        <begin position="1"/>
        <end position="178"/>
    </location>
</feature>
<feature type="domain" description="Formyl transferase C-terminal" evidence="7">
    <location>
        <begin position="203"/>
        <end position="295"/>
    </location>
</feature>
<reference evidence="8 9" key="1">
    <citation type="submission" date="2018-12" db="EMBL/GenBank/DDBJ databases">
        <authorList>
            <consortium name="Pathogen Informatics"/>
        </authorList>
    </citation>
    <scope>NUCLEOTIDE SEQUENCE [LARGE SCALE GENOMIC DNA]</scope>
    <source>
        <strain evidence="8 9">NCTC13354</strain>
    </source>
</reference>
<keyword evidence="4 5" id="KW-0648">Protein biosynthesis</keyword>
<dbReference type="InterPro" id="IPR005794">
    <property type="entry name" value="Fmt"/>
</dbReference>
<dbReference type="SUPFAM" id="SSF50486">
    <property type="entry name" value="FMT C-terminal domain-like"/>
    <property type="match status" value="1"/>
</dbReference>
<keyword evidence="9" id="KW-1185">Reference proteome</keyword>
<dbReference type="PANTHER" id="PTHR11138:SF5">
    <property type="entry name" value="METHIONYL-TRNA FORMYLTRANSFERASE, MITOCHONDRIAL"/>
    <property type="match status" value="1"/>
</dbReference>
<sequence length="309" mass="32862">MRIIFAGTPDTAVPSLDALVADHDVLGVLTRVPAPVGRKRVLTKSAVHQRAEELGLPVLTPTTLRDADVQRQIAKLGADAVAVVAYGMLVPPELLSVPRYGWINLHFSLLPRWRGAAPVQYAIAAGDTRTGTAVFQIEEGLDTGPVYDVVEREIAPTDTAGDLLAELAVSGARQLSEVLTRIEHDALTPQPQVGEATHAPRFSAKDTHIDWREGAHVVSAQSRGWWPAPGAWTKLGETRVKLGPVRPTDTTGLAPGQIDAGKRVLVGTGTTAVELDQVGPAGKQWMAAADWARGVQTSDPRFEVGGSDA</sequence>
<comment type="catalytic activity">
    <reaction evidence="5">
        <text>L-methionyl-tRNA(fMet) + (6R)-10-formyltetrahydrofolate = N-formyl-L-methionyl-tRNA(fMet) + (6S)-5,6,7,8-tetrahydrofolate + H(+)</text>
        <dbReference type="Rhea" id="RHEA:24380"/>
        <dbReference type="Rhea" id="RHEA-COMP:9952"/>
        <dbReference type="Rhea" id="RHEA-COMP:9953"/>
        <dbReference type="ChEBI" id="CHEBI:15378"/>
        <dbReference type="ChEBI" id="CHEBI:57453"/>
        <dbReference type="ChEBI" id="CHEBI:78530"/>
        <dbReference type="ChEBI" id="CHEBI:78844"/>
        <dbReference type="ChEBI" id="CHEBI:195366"/>
        <dbReference type="EC" id="2.1.2.9"/>
    </reaction>
</comment>
<dbReference type="PANTHER" id="PTHR11138">
    <property type="entry name" value="METHIONYL-TRNA FORMYLTRANSFERASE"/>
    <property type="match status" value="1"/>
</dbReference>
<evidence type="ECO:0000313" key="9">
    <source>
        <dbReference type="Proteomes" id="UP000269542"/>
    </source>
</evidence>
<dbReference type="OrthoDB" id="9802815at2"/>
<dbReference type="GO" id="GO:0004479">
    <property type="term" value="F:methionyl-tRNA formyltransferase activity"/>
    <property type="evidence" value="ECO:0007669"/>
    <property type="project" value="UniProtKB-UniRule"/>
</dbReference>
<dbReference type="Pfam" id="PF02911">
    <property type="entry name" value="Formyl_trans_C"/>
    <property type="match status" value="1"/>
</dbReference>
<dbReference type="EC" id="2.1.2.9" evidence="2 5"/>
<dbReference type="InterPro" id="IPR002376">
    <property type="entry name" value="Formyl_transf_N"/>
</dbReference>
<organism evidence="8 9">
    <name type="scientific">Trueperella bialowiezensis</name>
    <dbReference type="NCBI Taxonomy" id="312285"/>
    <lineage>
        <taxon>Bacteria</taxon>
        <taxon>Bacillati</taxon>
        <taxon>Actinomycetota</taxon>
        <taxon>Actinomycetes</taxon>
        <taxon>Actinomycetales</taxon>
        <taxon>Actinomycetaceae</taxon>
        <taxon>Trueperella</taxon>
    </lineage>
</organism>
<dbReference type="InterPro" id="IPR041711">
    <property type="entry name" value="Met-tRNA-FMT_N"/>
</dbReference>
<evidence type="ECO:0000256" key="3">
    <source>
        <dbReference type="ARBA" id="ARBA00022679"/>
    </source>
</evidence>
<dbReference type="CDD" id="cd08704">
    <property type="entry name" value="Met_tRNA_FMT_C"/>
    <property type="match status" value="1"/>
</dbReference>
<dbReference type="InterPro" id="IPR044135">
    <property type="entry name" value="Met-tRNA-FMT_C"/>
</dbReference>
<evidence type="ECO:0000256" key="1">
    <source>
        <dbReference type="ARBA" id="ARBA00010699"/>
    </source>
</evidence>
<dbReference type="KEGG" id="tbw:NCTC13354_00119"/>
<dbReference type="Pfam" id="PF00551">
    <property type="entry name" value="Formyl_trans_N"/>
    <property type="match status" value="1"/>
</dbReference>
<feature type="binding site" evidence="5">
    <location>
        <begin position="108"/>
        <end position="111"/>
    </location>
    <ligand>
        <name>(6S)-5,6,7,8-tetrahydrofolate</name>
        <dbReference type="ChEBI" id="CHEBI:57453"/>
    </ligand>
</feature>
<dbReference type="SUPFAM" id="SSF53328">
    <property type="entry name" value="Formyltransferase"/>
    <property type="match status" value="1"/>
</dbReference>
<evidence type="ECO:0000259" key="6">
    <source>
        <dbReference type="Pfam" id="PF00551"/>
    </source>
</evidence>
<dbReference type="InterPro" id="IPR036477">
    <property type="entry name" value="Formyl_transf_N_sf"/>
</dbReference>
<evidence type="ECO:0000259" key="7">
    <source>
        <dbReference type="Pfam" id="PF02911"/>
    </source>
</evidence>
<dbReference type="AlphaFoldDB" id="A0A3S4V5D2"/>
<dbReference type="Gene3D" id="3.40.50.12230">
    <property type="match status" value="1"/>
</dbReference>
<dbReference type="CDD" id="cd08646">
    <property type="entry name" value="FMT_core_Met-tRNA-FMT_N"/>
    <property type="match status" value="1"/>
</dbReference>
<evidence type="ECO:0000256" key="2">
    <source>
        <dbReference type="ARBA" id="ARBA00012261"/>
    </source>
</evidence>
<dbReference type="NCBIfam" id="TIGR00460">
    <property type="entry name" value="fmt"/>
    <property type="match status" value="1"/>
</dbReference>
<comment type="function">
    <text evidence="5">Attaches a formyl group to the free amino group of methionyl-tRNA(fMet). The formyl group appears to play a dual role in the initiator identity of N-formylmethionyl-tRNA by promoting its recognition by IF2 and preventing the misappropriation of this tRNA by the elongation apparatus.</text>
</comment>
<dbReference type="HAMAP" id="MF_00182">
    <property type="entry name" value="Formyl_trans"/>
    <property type="match status" value="1"/>
</dbReference>
<dbReference type="Proteomes" id="UP000269542">
    <property type="component" value="Chromosome"/>
</dbReference>
<comment type="similarity">
    <text evidence="1 5">Belongs to the Fmt family.</text>
</comment>
<dbReference type="InterPro" id="IPR011034">
    <property type="entry name" value="Formyl_transferase-like_C_sf"/>
</dbReference>
<dbReference type="InterPro" id="IPR005793">
    <property type="entry name" value="Formyl_trans_C"/>
</dbReference>
<name>A0A3S4V5D2_9ACTO</name>
<keyword evidence="3 5" id="KW-0808">Transferase</keyword>
<dbReference type="EMBL" id="LR134476">
    <property type="protein sequence ID" value="VEI12440.1"/>
    <property type="molecule type" value="Genomic_DNA"/>
</dbReference>